<protein>
    <submittedName>
        <fullName evidence="10">Uncharacterized protein</fullName>
    </submittedName>
</protein>
<evidence type="ECO:0000313" key="10">
    <source>
        <dbReference type="EMBL" id="RRT66225.1"/>
    </source>
</evidence>
<keyword evidence="5" id="KW-0029">Amino-acid transport</keyword>
<keyword evidence="7 8" id="KW-0472">Membrane</keyword>
<dbReference type="AlphaFoldDB" id="A0A444DVR7"/>
<dbReference type="GO" id="GO:0006865">
    <property type="term" value="P:amino acid transport"/>
    <property type="evidence" value="ECO:0007669"/>
    <property type="project" value="UniProtKB-KW"/>
</dbReference>
<evidence type="ECO:0000256" key="1">
    <source>
        <dbReference type="ARBA" id="ARBA00004167"/>
    </source>
</evidence>
<comment type="caution">
    <text evidence="10">The sequence shown here is derived from an EMBL/GenBank/DDBJ whole genome shotgun (WGS) entry which is preliminary data.</text>
</comment>
<sequence>MRPASLSISGVSNVWHTPIPYLFGGFGVVMILIAAALVILACSHWRSTRGGSSESVSPSEKPVIVHLDMEPRVVVIMAGDNKPSFIAKPFSLVQDAHEPSSQARSINTVP</sequence>
<accession>A0A444DVR7</accession>
<keyword evidence="6 8" id="KW-1133">Transmembrane helix</keyword>
<comment type="similarity">
    <text evidence="2">Belongs to the GLUTAMINE DUMPER 1 (TC 9.B.60) family.</text>
</comment>
<proteinExistence type="inferred from homology"/>
<keyword evidence="3" id="KW-0813">Transport</keyword>
<evidence type="ECO:0000256" key="7">
    <source>
        <dbReference type="ARBA" id="ARBA00023136"/>
    </source>
</evidence>
<evidence type="ECO:0000256" key="3">
    <source>
        <dbReference type="ARBA" id="ARBA00022448"/>
    </source>
</evidence>
<evidence type="ECO:0000313" key="9">
    <source>
        <dbReference type="EMBL" id="KAJ8485686.1"/>
    </source>
</evidence>
<dbReference type="PANTHER" id="PTHR33228">
    <property type="entry name" value="PROTEIN GLUTAMINE DUMPER 4-RELATED"/>
    <property type="match status" value="1"/>
</dbReference>
<evidence type="ECO:0000256" key="8">
    <source>
        <dbReference type="SAM" id="Phobius"/>
    </source>
</evidence>
<evidence type="ECO:0000256" key="2">
    <source>
        <dbReference type="ARBA" id="ARBA00009977"/>
    </source>
</evidence>
<dbReference type="OrthoDB" id="770444at2759"/>
<dbReference type="GO" id="GO:0080143">
    <property type="term" value="P:regulation of amino acid export"/>
    <property type="evidence" value="ECO:0007669"/>
    <property type="project" value="InterPro"/>
</dbReference>
<feature type="transmembrane region" description="Helical" evidence="8">
    <location>
        <begin position="20"/>
        <end position="42"/>
    </location>
</feature>
<dbReference type="InterPro" id="IPR040359">
    <property type="entry name" value="GDU"/>
</dbReference>
<evidence type="ECO:0000256" key="5">
    <source>
        <dbReference type="ARBA" id="ARBA00022970"/>
    </source>
</evidence>
<organism evidence="10 11">
    <name type="scientific">Ensete ventricosum</name>
    <name type="common">Abyssinian banana</name>
    <name type="synonym">Musa ensete</name>
    <dbReference type="NCBI Taxonomy" id="4639"/>
    <lineage>
        <taxon>Eukaryota</taxon>
        <taxon>Viridiplantae</taxon>
        <taxon>Streptophyta</taxon>
        <taxon>Embryophyta</taxon>
        <taxon>Tracheophyta</taxon>
        <taxon>Spermatophyta</taxon>
        <taxon>Magnoliopsida</taxon>
        <taxon>Liliopsida</taxon>
        <taxon>Zingiberales</taxon>
        <taxon>Musaceae</taxon>
        <taxon>Ensete</taxon>
    </lineage>
</organism>
<evidence type="ECO:0000256" key="6">
    <source>
        <dbReference type="ARBA" id="ARBA00022989"/>
    </source>
</evidence>
<dbReference type="EMBL" id="JAQQAF010000005">
    <property type="protein sequence ID" value="KAJ8485686.1"/>
    <property type="molecule type" value="Genomic_DNA"/>
</dbReference>
<reference evidence="9 12" key="3">
    <citation type="submission" date="2022-12" db="EMBL/GenBank/DDBJ databases">
        <title>Chromosome-scale assembly of the Ensete ventricosum genome.</title>
        <authorList>
            <person name="Dussert Y."/>
            <person name="Stocks J."/>
            <person name="Wendawek A."/>
            <person name="Woldeyes F."/>
            <person name="Nichols R.A."/>
            <person name="Borrell J.S."/>
        </authorList>
    </citation>
    <scope>NUCLEOTIDE SEQUENCE [LARGE SCALE GENOMIC DNA]</scope>
    <source>
        <strain evidence="12">cv. Maze</strain>
        <strain evidence="9">MazeRef_0001</strain>
        <tissue evidence="9">Seeds</tissue>
    </source>
</reference>
<dbReference type="Proteomes" id="UP001222027">
    <property type="component" value="Unassembled WGS sequence"/>
</dbReference>
<comment type="subcellular location">
    <subcellularLocation>
        <location evidence="1">Membrane</location>
        <topology evidence="1">Single-pass membrane protein</topology>
    </subcellularLocation>
</comment>
<reference evidence="10 11" key="1">
    <citation type="journal article" date="2014" name="Agronomy (Basel)">
        <title>A Draft Genome Sequence for Ensete ventricosum, the Drought-Tolerant Tree Against Hunger.</title>
        <authorList>
            <person name="Harrison J."/>
            <person name="Moore K.A."/>
            <person name="Paszkiewicz K."/>
            <person name="Jones T."/>
            <person name="Grant M."/>
            <person name="Ambacheew D."/>
            <person name="Muzemil S."/>
            <person name="Studholme D.J."/>
        </authorList>
    </citation>
    <scope>NUCLEOTIDE SEQUENCE [LARGE SCALE GENOMIC DNA]</scope>
</reference>
<name>A0A444DVR7_ENSVE</name>
<dbReference type="EMBL" id="AMZH03005510">
    <property type="protein sequence ID" value="RRT66225.1"/>
    <property type="molecule type" value="Genomic_DNA"/>
</dbReference>
<dbReference type="Proteomes" id="UP000287651">
    <property type="component" value="Unassembled WGS sequence"/>
</dbReference>
<reference evidence="10" key="2">
    <citation type="submission" date="2018-09" db="EMBL/GenBank/DDBJ databases">
        <authorList>
            <person name="Harrison J."/>
            <person name="Moore K.A."/>
            <person name="Paszkiewicz K."/>
            <person name="Jones T."/>
            <person name="Grant M."/>
            <person name="Ambacheew D."/>
            <person name="Muzemil S."/>
            <person name="Studholme D."/>
        </authorList>
    </citation>
    <scope>NUCLEOTIDE SEQUENCE</scope>
</reference>
<keyword evidence="4 8" id="KW-0812">Transmembrane</keyword>
<evidence type="ECO:0000313" key="11">
    <source>
        <dbReference type="Proteomes" id="UP000287651"/>
    </source>
</evidence>
<dbReference type="PANTHER" id="PTHR33228:SF49">
    <property type="entry name" value="PROTEIN GLUTAMINE DUMPER 5"/>
    <property type="match status" value="1"/>
</dbReference>
<gene>
    <name evidence="10" type="ORF">B296_00040381</name>
    <name evidence="9" type="ORF">OPV22_018171</name>
</gene>
<dbReference type="GO" id="GO:0016020">
    <property type="term" value="C:membrane"/>
    <property type="evidence" value="ECO:0007669"/>
    <property type="project" value="UniProtKB-SubCell"/>
</dbReference>
<evidence type="ECO:0000256" key="4">
    <source>
        <dbReference type="ARBA" id="ARBA00022692"/>
    </source>
</evidence>
<keyword evidence="12" id="KW-1185">Reference proteome</keyword>
<evidence type="ECO:0000313" key="12">
    <source>
        <dbReference type="Proteomes" id="UP001222027"/>
    </source>
</evidence>